<name>A0ABP9HKR3_9ACTN</name>
<protein>
    <recommendedName>
        <fullName evidence="6">Group 1 truncated hemoglobin</fullName>
    </recommendedName>
</protein>
<dbReference type="PIRSF" id="PIRSF002030">
    <property type="entry name" value="Globin_Protozoa/Cyanobacteria"/>
    <property type="match status" value="1"/>
</dbReference>
<keyword evidence="2 6" id="KW-0813">Transport</keyword>
<evidence type="ECO:0000313" key="7">
    <source>
        <dbReference type="EMBL" id="GAA4973290.1"/>
    </source>
</evidence>
<evidence type="ECO:0000256" key="4">
    <source>
        <dbReference type="ARBA" id="ARBA00022723"/>
    </source>
</evidence>
<dbReference type="CDD" id="cd00454">
    <property type="entry name" value="TrHb1_N"/>
    <property type="match status" value="1"/>
</dbReference>
<keyword evidence="5 6" id="KW-0408">Iron</keyword>
<comment type="similarity">
    <text evidence="1 6">Belongs to the truncated hemoglobin family. Group I subfamily.</text>
</comment>
<proteinExistence type="inferred from homology"/>
<evidence type="ECO:0000313" key="8">
    <source>
        <dbReference type="Proteomes" id="UP001501195"/>
    </source>
</evidence>
<dbReference type="InterPro" id="IPR001486">
    <property type="entry name" value="Hemoglobin_trunc"/>
</dbReference>
<reference evidence="8" key="1">
    <citation type="journal article" date="2019" name="Int. J. Syst. Evol. Microbiol.">
        <title>The Global Catalogue of Microorganisms (GCM) 10K type strain sequencing project: providing services to taxonomists for standard genome sequencing and annotation.</title>
        <authorList>
            <consortium name="The Broad Institute Genomics Platform"/>
            <consortium name="The Broad Institute Genome Sequencing Center for Infectious Disease"/>
            <person name="Wu L."/>
            <person name="Ma J."/>
        </authorList>
    </citation>
    <scope>NUCLEOTIDE SEQUENCE [LARGE SCALE GENOMIC DNA]</scope>
    <source>
        <strain evidence="8">JCM 18126</strain>
    </source>
</reference>
<keyword evidence="4 6" id="KW-0479">Metal-binding</keyword>
<comment type="caution">
    <text evidence="7">The sequence shown here is derived from an EMBL/GenBank/DDBJ whole genome shotgun (WGS) entry which is preliminary data.</text>
</comment>
<keyword evidence="8" id="KW-1185">Reference proteome</keyword>
<dbReference type="InterPro" id="IPR016339">
    <property type="entry name" value="Hemoglobin_trunc_I"/>
</dbReference>
<organism evidence="7 8">
    <name type="scientific">Kineococcus glutinatus</name>
    <dbReference type="NCBI Taxonomy" id="1070872"/>
    <lineage>
        <taxon>Bacteria</taxon>
        <taxon>Bacillati</taxon>
        <taxon>Actinomycetota</taxon>
        <taxon>Actinomycetes</taxon>
        <taxon>Kineosporiales</taxon>
        <taxon>Kineosporiaceae</taxon>
        <taxon>Kineococcus</taxon>
    </lineage>
</organism>
<evidence type="ECO:0000256" key="2">
    <source>
        <dbReference type="ARBA" id="ARBA00022448"/>
    </source>
</evidence>
<evidence type="ECO:0000256" key="6">
    <source>
        <dbReference type="PIRNR" id="PIRNR002030"/>
    </source>
</evidence>
<evidence type="ECO:0000256" key="3">
    <source>
        <dbReference type="ARBA" id="ARBA00022617"/>
    </source>
</evidence>
<keyword evidence="6" id="KW-0561">Oxygen transport</keyword>
<keyword evidence="3 6" id="KW-0349">Heme</keyword>
<evidence type="ECO:0000256" key="5">
    <source>
        <dbReference type="ARBA" id="ARBA00023004"/>
    </source>
</evidence>
<gene>
    <name evidence="7" type="ORF">GCM10023225_13330</name>
</gene>
<dbReference type="Gene3D" id="1.10.490.10">
    <property type="entry name" value="Globins"/>
    <property type="match status" value="1"/>
</dbReference>
<accession>A0ABP9HKR3</accession>
<comment type="cofactor">
    <cofactor evidence="6">
        <name>heme</name>
        <dbReference type="ChEBI" id="CHEBI:30413"/>
    </cofactor>
</comment>
<sequence length="122" mass="12952">MTVYEQLGAEGGIRTAVDEFYRRVVADPQLAPFFDGVDLPRLRAHQAQLLVQVTGGPARYDGRDLATAHARLGIGERDFDRVVEHLVAVLVDAGVGEDTIAAVGAALGAHRQDVVTAPVPAP</sequence>
<dbReference type="InterPro" id="IPR009050">
    <property type="entry name" value="Globin-like_sf"/>
</dbReference>
<dbReference type="Proteomes" id="UP001501195">
    <property type="component" value="Unassembled WGS sequence"/>
</dbReference>
<dbReference type="Pfam" id="PF01152">
    <property type="entry name" value="Bac_globin"/>
    <property type="match status" value="1"/>
</dbReference>
<dbReference type="EMBL" id="BAABIL010000175">
    <property type="protein sequence ID" value="GAA4973290.1"/>
    <property type="molecule type" value="Genomic_DNA"/>
</dbReference>
<evidence type="ECO:0000256" key="1">
    <source>
        <dbReference type="ARBA" id="ARBA00009660"/>
    </source>
</evidence>
<dbReference type="RefSeq" id="WP_345711641.1">
    <property type="nucleotide sequence ID" value="NZ_BAABIL010000175.1"/>
</dbReference>
<dbReference type="InterPro" id="IPR012292">
    <property type="entry name" value="Globin/Proto"/>
</dbReference>
<dbReference type="SUPFAM" id="SSF46458">
    <property type="entry name" value="Globin-like"/>
    <property type="match status" value="1"/>
</dbReference>